<feature type="compositionally biased region" description="Basic residues" evidence="1">
    <location>
        <begin position="53"/>
        <end position="70"/>
    </location>
</feature>
<feature type="chain" id="PRO_5044747786" evidence="2">
    <location>
        <begin position="20"/>
        <end position="230"/>
    </location>
</feature>
<feature type="compositionally biased region" description="Polar residues" evidence="1">
    <location>
        <begin position="110"/>
        <end position="122"/>
    </location>
</feature>
<keyword evidence="2" id="KW-0732">Signal</keyword>
<dbReference type="EMBL" id="JBEDNZ010000006">
    <property type="protein sequence ID" value="KAL0841564.1"/>
    <property type="molecule type" value="Genomic_DNA"/>
</dbReference>
<protein>
    <submittedName>
        <fullName evidence="3">Uncharacterized protein</fullName>
    </submittedName>
</protein>
<evidence type="ECO:0000313" key="3">
    <source>
        <dbReference type="EMBL" id="KAL0841564.1"/>
    </source>
</evidence>
<accession>A0ABD0TEQ2</accession>
<comment type="caution">
    <text evidence="3">The sequence shown here is derived from an EMBL/GenBank/DDBJ whole genome shotgun (WGS) entry which is preliminary data.</text>
</comment>
<dbReference type="Proteomes" id="UP001549921">
    <property type="component" value="Unassembled WGS sequence"/>
</dbReference>
<gene>
    <name evidence="3" type="ORF">ABMA28_015223</name>
</gene>
<feature type="region of interest" description="Disordered" evidence="1">
    <location>
        <begin position="42"/>
        <end position="76"/>
    </location>
</feature>
<evidence type="ECO:0000313" key="4">
    <source>
        <dbReference type="Proteomes" id="UP001549921"/>
    </source>
</evidence>
<evidence type="ECO:0000256" key="2">
    <source>
        <dbReference type="SAM" id="SignalP"/>
    </source>
</evidence>
<organism evidence="3 4">
    <name type="scientific">Loxostege sticticalis</name>
    <name type="common">Beet webworm moth</name>
    <dbReference type="NCBI Taxonomy" id="481309"/>
    <lineage>
        <taxon>Eukaryota</taxon>
        <taxon>Metazoa</taxon>
        <taxon>Ecdysozoa</taxon>
        <taxon>Arthropoda</taxon>
        <taxon>Hexapoda</taxon>
        <taxon>Insecta</taxon>
        <taxon>Pterygota</taxon>
        <taxon>Neoptera</taxon>
        <taxon>Endopterygota</taxon>
        <taxon>Lepidoptera</taxon>
        <taxon>Glossata</taxon>
        <taxon>Ditrysia</taxon>
        <taxon>Pyraloidea</taxon>
        <taxon>Crambidae</taxon>
        <taxon>Pyraustinae</taxon>
        <taxon>Loxostege</taxon>
    </lineage>
</organism>
<feature type="region of interest" description="Disordered" evidence="1">
    <location>
        <begin position="103"/>
        <end position="122"/>
    </location>
</feature>
<dbReference type="AlphaFoldDB" id="A0ABD0TEQ2"/>
<sequence>MDVRTWSVLLAVIIPVVTAAWRSSQEDRRPGLRKGLHYHTKRHMMPIGGGEPKRRHTTQKPREMRKKPSGHLKPLHEDDMENDEVVSVAVGPPPVRPKYDKVHWRHSPKQHQNSTPPRANASATDLVKDVITQLGREFLTHQVSEDFVFGQYVGNAMKNLTGELRLSMQHEILELIVRYQKINRGEVKVEEKTEKTFIPILKELKTEKRSAANETEDNWPDFSNLATIVG</sequence>
<name>A0ABD0TEQ2_LOXSC</name>
<feature type="signal peptide" evidence="2">
    <location>
        <begin position="1"/>
        <end position="19"/>
    </location>
</feature>
<reference evidence="3 4" key="1">
    <citation type="submission" date="2024-06" db="EMBL/GenBank/DDBJ databases">
        <title>A chromosome-level genome assembly of beet webworm, Loxostege sticticalis.</title>
        <authorList>
            <person name="Zhang Y."/>
        </authorList>
    </citation>
    <scope>NUCLEOTIDE SEQUENCE [LARGE SCALE GENOMIC DNA]</scope>
    <source>
        <strain evidence="3">AQ028</strain>
        <tissue evidence="3">Male pupae</tissue>
    </source>
</reference>
<evidence type="ECO:0000256" key="1">
    <source>
        <dbReference type="SAM" id="MobiDB-lite"/>
    </source>
</evidence>
<proteinExistence type="predicted"/>